<keyword evidence="1" id="KW-0472">Membrane</keyword>
<dbReference type="AlphaFoldDB" id="A0AAJ0EH16"/>
<dbReference type="RefSeq" id="XP_060448559.1">
    <property type="nucleotide sequence ID" value="XM_060589967.1"/>
</dbReference>
<gene>
    <name evidence="2" type="ORF">BDP81DRAFT_422147</name>
</gene>
<reference evidence="2" key="1">
    <citation type="submission" date="2021-06" db="EMBL/GenBank/DDBJ databases">
        <title>Comparative genomics, transcriptomics and evolutionary studies reveal genomic signatures of adaptation to plant cell wall in hemibiotrophic fungi.</title>
        <authorList>
            <consortium name="DOE Joint Genome Institute"/>
            <person name="Baroncelli R."/>
            <person name="Diaz J.F."/>
            <person name="Benocci T."/>
            <person name="Peng M."/>
            <person name="Battaglia E."/>
            <person name="Haridas S."/>
            <person name="Andreopoulos W."/>
            <person name="Labutti K."/>
            <person name="Pangilinan J."/>
            <person name="Floch G.L."/>
            <person name="Makela M.R."/>
            <person name="Henrissat B."/>
            <person name="Grigoriev I.V."/>
            <person name="Crouch J.A."/>
            <person name="De Vries R.P."/>
            <person name="Sukno S.A."/>
            <person name="Thon M.R."/>
        </authorList>
    </citation>
    <scope>NUCLEOTIDE SEQUENCE</scope>
    <source>
        <strain evidence="2">CBS 102054</strain>
    </source>
</reference>
<comment type="caution">
    <text evidence="2">The sequence shown here is derived from an EMBL/GenBank/DDBJ whole genome shotgun (WGS) entry which is preliminary data.</text>
</comment>
<evidence type="ECO:0000256" key="1">
    <source>
        <dbReference type="SAM" id="Phobius"/>
    </source>
</evidence>
<keyword evidence="1" id="KW-1133">Transmembrane helix</keyword>
<sequence length="58" mass="6578">MNLRSLTNLFNTSGSARGPCIFLFFFVTWSFSVVPSTGIRQEAIAKLYRSFWILGSKL</sequence>
<feature type="transmembrane region" description="Helical" evidence="1">
    <location>
        <begin position="20"/>
        <end position="39"/>
    </location>
</feature>
<dbReference type="Proteomes" id="UP001243989">
    <property type="component" value="Unassembled WGS sequence"/>
</dbReference>
<evidence type="ECO:0000313" key="2">
    <source>
        <dbReference type="EMBL" id="KAK1639952.1"/>
    </source>
</evidence>
<protein>
    <submittedName>
        <fullName evidence="2">Uncharacterized protein</fullName>
    </submittedName>
</protein>
<keyword evidence="1" id="KW-0812">Transmembrane</keyword>
<organism evidence="2 3">
    <name type="scientific">Colletotrichum phormii</name>
    <dbReference type="NCBI Taxonomy" id="359342"/>
    <lineage>
        <taxon>Eukaryota</taxon>
        <taxon>Fungi</taxon>
        <taxon>Dikarya</taxon>
        <taxon>Ascomycota</taxon>
        <taxon>Pezizomycotina</taxon>
        <taxon>Sordariomycetes</taxon>
        <taxon>Hypocreomycetidae</taxon>
        <taxon>Glomerellales</taxon>
        <taxon>Glomerellaceae</taxon>
        <taxon>Colletotrichum</taxon>
        <taxon>Colletotrichum acutatum species complex</taxon>
    </lineage>
</organism>
<evidence type="ECO:0000313" key="3">
    <source>
        <dbReference type="Proteomes" id="UP001243989"/>
    </source>
</evidence>
<keyword evidence="3" id="KW-1185">Reference proteome</keyword>
<dbReference type="EMBL" id="JAHMHQ010000005">
    <property type="protein sequence ID" value="KAK1639952.1"/>
    <property type="molecule type" value="Genomic_DNA"/>
</dbReference>
<proteinExistence type="predicted"/>
<name>A0AAJ0EH16_9PEZI</name>
<accession>A0AAJ0EH16</accession>
<dbReference type="GeneID" id="85474829"/>